<name>A0ABP5E780_9MICO</name>
<dbReference type="Gene3D" id="1.10.490.10">
    <property type="entry name" value="Globins"/>
    <property type="match status" value="1"/>
</dbReference>
<evidence type="ECO:0000256" key="3">
    <source>
        <dbReference type="ARBA" id="ARBA00022723"/>
    </source>
</evidence>
<dbReference type="Proteomes" id="UP001500326">
    <property type="component" value="Unassembled WGS sequence"/>
</dbReference>
<evidence type="ECO:0000313" key="8">
    <source>
        <dbReference type="Proteomes" id="UP001500326"/>
    </source>
</evidence>
<dbReference type="InterPro" id="IPR044203">
    <property type="entry name" value="GlbO/GLB3-like"/>
</dbReference>
<comment type="similarity">
    <text evidence="5">Belongs to the truncated hemoglobin family. Group II subfamily.</text>
</comment>
<keyword evidence="3" id="KW-0479">Metal-binding</keyword>
<sequence length="165" mass="18683">MSDQSSVPLSFYDEVGGHQTFVRLVDAFYRGVAEDDVLRPMYPEQDLEPAKERLTLFLEQYWGGPTTYSRERGHPRLRMRHAAFHVNPEARDHWLAHMRRAVDELRLPPLHETTLWDYLQRAAYAMVNTFEPTGIGPASHGRAASGLPLTTEPATAEPPTGDARA</sequence>
<accession>A0ABP5E780</accession>
<evidence type="ECO:0008006" key="9">
    <source>
        <dbReference type="Google" id="ProtNLM"/>
    </source>
</evidence>
<dbReference type="Pfam" id="PF01152">
    <property type="entry name" value="Bac_globin"/>
    <property type="match status" value="1"/>
</dbReference>
<dbReference type="CDD" id="cd14771">
    <property type="entry name" value="TrHb2_Mt-trHbO-like_O"/>
    <property type="match status" value="1"/>
</dbReference>
<gene>
    <name evidence="7" type="ORF">GCM10009777_27240</name>
</gene>
<dbReference type="SUPFAM" id="SSF46458">
    <property type="entry name" value="Globin-like"/>
    <property type="match status" value="1"/>
</dbReference>
<feature type="compositionally biased region" description="Low complexity" evidence="6">
    <location>
        <begin position="147"/>
        <end position="165"/>
    </location>
</feature>
<keyword evidence="1" id="KW-0813">Transport</keyword>
<dbReference type="InterPro" id="IPR001486">
    <property type="entry name" value="Hemoglobin_trunc"/>
</dbReference>
<protein>
    <recommendedName>
        <fullName evidence="9">Globin</fullName>
    </recommendedName>
</protein>
<dbReference type="EMBL" id="BAAAOH010000001">
    <property type="protein sequence ID" value="GAA1990481.1"/>
    <property type="molecule type" value="Genomic_DNA"/>
</dbReference>
<evidence type="ECO:0000256" key="2">
    <source>
        <dbReference type="ARBA" id="ARBA00022617"/>
    </source>
</evidence>
<dbReference type="RefSeq" id="WP_344063235.1">
    <property type="nucleotide sequence ID" value="NZ_BAAAOH010000001.1"/>
</dbReference>
<feature type="region of interest" description="Disordered" evidence="6">
    <location>
        <begin position="137"/>
        <end position="165"/>
    </location>
</feature>
<comment type="caution">
    <text evidence="7">The sequence shown here is derived from an EMBL/GenBank/DDBJ whole genome shotgun (WGS) entry which is preliminary data.</text>
</comment>
<evidence type="ECO:0000313" key="7">
    <source>
        <dbReference type="EMBL" id="GAA1990481.1"/>
    </source>
</evidence>
<keyword evidence="4" id="KW-0408">Iron</keyword>
<evidence type="ECO:0000256" key="4">
    <source>
        <dbReference type="ARBA" id="ARBA00023004"/>
    </source>
</evidence>
<proteinExistence type="inferred from homology"/>
<organism evidence="7 8">
    <name type="scientific">Microbacterium pumilum</name>
    <dbReference type="NCBI Taxonomy" id="344165"/>
    <lineage>
        <taxon>Bacteria</taxon>
        <taxon>Bacillati</taxon>
        <taxon>Actinomycetota</taxon>
        <taxon>Actinomycetes</taxon>
        <taxon>Micrococcales</taxon>
        <taxon>Microbacteriaceae</taxon>
        <taxon>Microbacterium</taxon>
    </lineage>
</organism>
<evidence type="ECO:0000256" key="5">
    <source>
        <dbReference type="ARBA" id="ARBA00034496"/>
    </source>
</evidence>
<keyword evidence="2" id="KW-0349">Heme</keyword>
<dbReference type="InterPro" id="IPR009050">
    <property type="entry name" value="Globin-like_sf"/>
</dbReference>
<dbReference type="InterPro" id="IPR012292">
    <property type="entry name" value="Globin/Proto"/>
</dbReference>
<evidence type="ECO:0000256" key="1">
    <source>
        <dbReference type="ARBA" id="ARBA00022448"/>
    </source>
</evidence>
<evidence type="ECO:0000256" key="6">
    <source>
        <dbReference type="SAM" id="MobiDB-lite"/>
    </source>
</evidence>
<dbReference type="PANTHER" id="PTHR47366">
    <property type="entry name" value="TWO-ON-TWO HEMOGLOBIN-3"/>
    <property type="match status" value="1"/>
</dbReference>
<keyword evidence="8" id="KW-1185">Reference proteome</keyword>
<dbReference type="PANTHER" id="PTHR47366:SF1">
    <property type="entry name" value="TWO-ON-TWO HEMOGLOBIN-3"/>
    <property type="match status" value="1"/>
</dbReference>
<reference evidence="8" key="1">
    <citation type="journal article" date="2019" name="Int. J. Syst. Evol. Microbiol.">
        <title>The Global Catalogue of Microorganisms (GCM) 10K type strain sequencing project: providing services to taxonomists for standard genome sequencing and annotation.</title>
        <authorList>
            <consortium name="The Broad Institute Genomics Platform"/>
            <consortium name="The Broad Institute Genome Sequencing Center for Infectious Disease"/>
            <person name="Wu L."/>
            <person name="Ma J."/>
        </authorList>
    </citation>
    <scope>NUCLEOTIDE SEQUENCE [LARGE SCALE GENOMIC DNA]</scope>
    <source>
        <strain evidence="8">JCM 14902</strain>
    </source>
</reference>